<keyword evidence="7" id="KW-0539">Nucleus</keyword>
<keyword evidence="3" id="KW-0747">Spliceosome</keyword>
<evidence type="ECO:0000256" key="7">
    <source>
        <dbReference type="ARBA" id="ARBA00023242"/>
    </source>
</evidence>
<dbReference type="Pfam" id="PF11831">
    <property type="entry name" value="Myb_Cef"/>
    <property type="match status" value="1"/>
</dbReference>
<evidence type="ECO:0000259" key="11">
    <source>
        <dbReference type="PROSITE" id="PS51294"/>
    </source>
</evidence>
<dbReference type="PROSITE" id="PS51294">
    <property type="entry name" value="HTH_MYB"/>
    <property type="match status" value="2"/>
</dbReference>
<evidence type="ECO:0000259" key="10">
    <source>
        <dbReference type="PROSITE" id="PS50090"/>
    </source>
</evidence>
<feature type="compositionally biased region" description="Polar residues" evidence="9">
    <location>
        <begin position="361"/>
        <end position="378"/>
    </location>
</feature>
<dbReference type="InterPro" id="IPR047242">
    <property type="entry name" value="CDC5L/Cef1"/>
</dbReference>
<dbReference type="Gene3D" id="1.10.10.60">
    <property type="entry name" value="Homeodomain-like"/>
    <property type="match status" value="2"/>
</dbReference>
<protein>
    <submittedName>
        <fullName evidence="12">Pre-mRNA-splicing factor CDC5/CEF1</fullName>
    </submittedName>
</protein>
<feature type="region of interest" description="Disordered" evidence="9">
    <location>
        <begin position="506"/>
        <end position="545"/>
    </location>
</feature>
<dbReference type="OMA" id="IWNRVRQ"/>
<dbReference type="EMBL" id="KB454543">
    <property type="protein sequence ID" value="EME26749.1"/>
    <property type="molecule type" value="Genomic_DNA"/>
</dbReference>
<dbReference type="OrthoDB" id="1410009at2759"/>
<dbReference type="PANTHER" id="PTHR45885:SF1">
    <property type="entry name" value="CELL DIVISION CYCLE 5-LIKE PROTEIN"/>
    <property type="match status" value="1"/>
</dbReference>
<dbReference type="GO" id="GO:0003677">
    <property type="term" value="F:DNA binding"/>
    <property type="evidence" value="ECO:0007669"/>
    <property type="project" value="UniProtKB-KW"/>
</dbReference>
<feature type="domain" description="HTH myb-type" evidence="11">
    <location>
        <begin position="58"/>
        <end position="107"/>
    </location>
</feature>
<feature type="coiled-coil region" evidence="8">
    <location>
        <begin position="717"/>
        <end position="772"/>
    </location>
</feature>
<comment type="similarity">
    <text evidence="1">Belongs to the CEF1 family.</text>
</comment>
<evidence type="ECO:0000256" key="9">
    <source>
        <dbReference type="SAM" id="MobiDB-lite"/>
    </source>
</evidence>
<dbReference type="PROSITE" id="PS50090">
    <property type="entry name" value="MYB_LIKE"/>
    <property type="match status" value="2"/>
</dbReference>
<dbReference type="InterPro" id="IPR017930">
    <property type="entry name" value="Myb_dom"/>
</dbReference>
<dbReference type="InterPro" id="IPR001005">
    <property type="entry name" value="SANT/Myb"/>
</dbReference>
<evidence type="ECO:0000256" key="4">
    <source>
        <dbReference type="ARBA" id="ARBA00022737"/>
    </source>
</evidence>
<keyword evidence="8" id="KW-0175">Coiled coil</keyword>
<feature type="compositionally biased region" description="Acidic residues" evidence="9">
    <location>
        <begin position="506"/>
        <end position="517"/>
    </location>
</feature>
<keyword evidence="2" id="KW-0507">mRNA processing</keyword>
<dbReference type="Gramene" id="EME26749">
    <property type="protein sequence ID" value="EME26749"/>
    <property type="gene ID" value="Gasu_56460"/>
</dbReference>
<dbReference type="KEGG" id="gsl:Gasu_56460"/>
<evidence type="ECO:0000313" key="13">
    <source>
        <dbReference type="Proteomes" id="UP000030680"/>
    </source>
</evidence>
<evidence type="ECO:0000313" key="12">
    <source>
        <dbReference type="EMBL" id="EME26749.1"/>
    </source>
</evidence>
<evidence type="ECO:0000256" key="1">
    <source>
        <dbReference type="ARBA" id="ARBA00010506"/>
    </source>
</evidence>
<dbReference type="InterPro" id="IPR047240">
    <property type="entry name" value="SANT_CDC5L_II"/>
</dbReference>
<keyword evidence="4" id="KW-0677">Repeat</keyword>
<dbReference type="AlphaFoldDB" id="M2XTK9"/>
<dbReference type="PANTHER" id="PTHR45885">
    <property type="entry name" value="CELL DIVISION CYCLE 5-LIKE PROTEIN"/>
    <property type="match status" value="1"/>
</dbReference>
<dbReference type="GeneID" id="17085703"/>
<dbReference type="CDD" id="cd11659">
    <property type="entry name" value="SANT_CDC5_II"/>
    <property type="match status" value="1"/>
</dbReference>
<gene>
    <name evidence="12" type="ORF">Gasu_56460</name>
</gene>
<evidence type="ECO:0000256" key="3">
    <source>
        <dbReference type="ARBA" id="ARBA00022728"/>
    </source>
</evidence>
<dbReference type="STRING" id="130081.M2XTK9"/>
<feature type="domain" description="Myb-like" evidence="10">
    <location>
        <begin position="2"/>
        <end position="53"/>
    </location>
</feature>
<dbReference type="FunFam" id="1.10.10.60:FF:000021">
    <property type="entry name" value="CDC5 cell division cycle 5-like"/>
    <property type="match status" value="1"/>
</dbReference>
<feature type="compositionally biased region" description="Basic and acidic residues" evidence="9">
    <location>
        <begin position="119"/>
        <end position="128"/>
    </location>
</feature>
<keyword evidence="6" id="KW-0508">mRNA splicing</keyword>
<sequence>MRYFIKGGVWKNSEDEILKAAVMKYGKNQWARISSLLVRKSAKQCKARWYEWLDPSIKKTDWTREEEEKLLHLAKVMPNQWRTIAPIIGRTASQCLEHYERLIDEAQRELEGGAEGSSEELRKLRPGEIDPTPETRPARPDPVDMDEDEKEMLSEARARLANTKGKKAKRKAREKQLEEAKRLAILQKKRELKAAGLRVGTRIRIKGFNYVEEIPFEKKPPPGFFDVIEEEKESEHITKELKPREVGQLIEKYEGKRRIDQEAAARKLEAKRRRLFEEQNLPETLKNNYEKEREQILKGFQRTALKLPEPQINDEELQMLRKSSLATEEYQQYGRVGERSVTENLLADYSKTPTPHHYSRGWNTPSSTAPQSASQTPILETWNETKRREARDLLHMSSSQTPLEGGENLPLTNMNFSQGLTPKQKTIQTPNPLLTPSAVSPSPFSSVSASPRYSYLPSQEVRHSGSISSSNMEEKARMKLLRKKLQQGLQLLPAPQNEYKLTVSDELEEDREEEQVGMDDSSRVEDARDEMERKRRAEERKREEEKKFWPTAEQLDLPFVSSGKRWSSEENLGVVERLILHEVNYLLQQSHLMREMKADSSSEKDFQILLKVDPMYEVPKEYFELAMKQVDEEKSRLANLIREYESCCDVDDPYLGVFSEENGGSLQGFIKEANASMEVVVGSRRHEWEHLIAAQNNVKANIEQIMKYIDIHHGGYWKRLENLNNELNDHIDQIEELIILKSCYERAEKREAAALQDRLLSKERLTKELKERELSLQKQYGQLVIERDRLLSRKL</sequence>
<dbReference type="InterPro" id="IPR009057">
    <property type="entry name" value="Homeodomain-like_sf"/>
</dbReference>
<feature type="compositionally biased region" description="Basic and acidic residues" evidence="9">
    <location>
        <begin position="520"/>
        <end position="545"/>
    </location>
</feature>
<feature type="domain" description="Myb-like" evidence="10">
    <location>
        <begin position="54"/>
        <end position="103"/>
    </location>
</feature>
<dbReference type="Proteomes" id="UP000030680">
    <property type="component" value="Unassembled WGS sequence"/>
</dbReference>
<accession>M2XTK9</accession>
<evidence type="ECO:0000256" key="8">
    <source>
        <dbReference type="SAM" id="Coils"/>
    </source>
</evidence>
<evidence type="ECO:0000256" key="6">
    <source>
        <dbReference type="ARBA" id="ARBA00023187"/>
    </source>
</evidence>
<name>M2XTK9_GALSU</name>
<dbReference type="CDD" id="cd00167">
    <property type="entry name" value="SANT"/>
    <property type="match status" value="1"/>
</dbReference>
<proteinExistence type="inferred from homology"/>
<dbReference type="RefSeq" id="XP_005703269.1">
    <property type="nucleotide sequence ID" value="XM_005703212.1"/>
</dbReference>
<dbReference type="SUPFAM" id="SSF46689">
    <property type="entry name" value="Homeodomain-like"/>
    <property type="match status" value="1"/>
</dbReference>
<dbReference type="GO" id="GO:0005681">
    <property type="term" value="C:spliceosomal complex"/>
    <property type="evidence" value="ECO:0007669"/>
    <property type="project" value="UniProtKB-KW"/>
</dbReference>
<feature type="domain" description="HTH myb-type" evidence="11">
    <location>
        <begin position="1"/>
        <end position="57"/>
    </location>
</feature>
<dbReference type="SMART" id="SM00717">
    <property type="entry name" value="SANT"/>
    <property type="match status" value="2"/>
</dbReference>
<feature type="region of interest" description="Disordered" evidence="9">
    <location>
        <begin position="349"/>
        <end position="378"/>
    </location>
</feature>
<dbReference type="Pfam" id="PF13921">
    <property type="entry name" value="Myb_DNA-bind_6"/>
    <property type="match status" value="1"/>
</dbReference>
<feature type="region of interest" description="Disordered" evidence="9">
    <location>
        <begin position="110"/>
        <end position="151"/>
    </location>
</feature>
<dbReference type="InterPro" id="IPR021786">
    <property type="entry name" value="Cdc5p/Cef1_C"/>
</dbReference>
<dbReference type="eggNOG" id="KOG0050">
    <property type="taxonomic scope" value="Eukaryota"/>
</dbReference>
<keyword evidence="5" id="KW-0238">DNA-binding</keyword>
<evidence type="ECO:0000256" key="5">
    <source>
        <dbReference type="ARBA" id="ARBA00023125"/>
    </source>
</evidence>
<organism evidence="12 13">
    <name type="scientific">Galdieria sulphuraria</name>
    <name type="common">Red alga</name>
    <dbReference type="NCBI Taxonomy" id="130081"/>
    <lineage>
        <taxon>Eukaryota</taxon>
        <taxon>Rhodophyta</taxon>
        <taxon>Bangiophyceae</taxon>
        <taxon>Galdieriales</taxon>
        <taxon>Galdieriaceae</taxon>
        <taxon>Galdieria</taxon>
    </lineage>
</organism>
<evidence type="ECO:0000256" key="2">
    <source>
        <dbReference type="ARBA" id="ARBA00022664"/>
    </source>
</evidence>
<keyword evidence="13" id="KW-1185">Reference proteome</keyword>
<reference evidence="13" key="1">
    <citation type="journal article" date="2013" name="Science">
        <title>Gene transfer from bacteria and archaea facilitated evolution of an extremophilic eukaryote.</title>
        <authorList>
            <person name="Schonknecht G."/>
            <person name="Chen W.H."/>
            <person name="Ternes C.M."/>
            <person name="Barbier G.G."/>
            <person name="Shrestha R.P."/>
            <person name="Stanke M."/>
            <person name="Brautigam A."/>
            <person name="Baker B.J."/>
            <person name="Banfield J.F."/>
            <person name="Garavito R.M."/>
            <person name="Carr K."/>
            <person name="Wilkerson C."/>
            <person name="Rensing S.A."/>
            <person name="Gagneul D."/>
            <person name="Dickenson N.E."/>
            <person name="Oesterhelt C."/>
            <person name="Lercher M.J."/>
            <person name="Weber A.P."/>
        </authorList>
    </citation>
    <scope>NUCLEOTIDE SEQUENCE [LARGE SCALE GENOMIC DNA]</scope>
    <source>
        <strain evidence="13">074W</strain>
    </source>
</reference>
<dbReference type="GO" id="GO:0000974">
    <property type="term" value="C:Prp19 complex"/>
    <property type="evidence" value="ECO:0007669"/>
    <property type="project" value="InterPro"/>
</dbReference>
<dbReference type="GO" id="GO:0000398">
    <property type="term" value="P:mRNA splicing, via spliceosome"/>
    <property type="evidence" value="ECO:0007669"/>
    <property type="project" value="InterPro"/>
</dbReference>